<keyword evidence="2" id="KW-0560">Oxidoreductase</keyword>
<proteinExistence type="inferred from homology"/>
<keyword evidence="5" id="KW-1185">Reference proteome</keyword>
<dbReference type="CDD" id="cd11030">
    <property type="entry name" value="CYP105-like"/>
    <property type="match status" value="1"/>
</dbReference>
<evidence type="ECO:0000313" key="5">
    <source>
        <dbReference type="Proteomes" id="UP001183610"/>
    </source>
</evidence>
<dbReference type="EMBL" id="JAVRET010000031">
    <property type="protein sequence ID" value="MDT0410406.1"/>
    <property type="molecule type" value="Genomic_DNA"/>
</dbReference>
<feature type="compositionally biased region" description="Pro residues" evidence="3">
    <location>
        <begin position="1"/>
        <end position="11"/>
    </location>
</feature>
<comment type="caution">
    <text evidence="4">The sequence shown here is derived from an EMBL/GenBank/DDBJ whole genome shotgun (WGS) entry which is preliminary data.</text>
</comment>
<name>A0ABU2R121_9ACTN</name>
<evidence type="ECO:0000256" key="2">
    <source>
        <dbReference type="RuleBase" id="RU000461"/>
    </source>
</evidence>
<dbReference type="InterPro" id="IPR001128">
    <property type="entry name" value="Cyt_P450"/>
</dbReference>
<evidence type="ECO:0000256" key="1">
    <source>
        <dbReference type="ARBA" id="ARBA00010617"/>
    </source>
</evidence>
<dbReference type="InterPro" id="IPR017972">
    <property type="entry name" value="Cyt_P450_CS"/>
</dbReference>
<keyword evidence="2" id="KW-0349">Heme</keyword>
<comment type="similarity">
    <text evidence="1 2">Belongs to the cytochrome P450 family.</text>
</comment>
<keyword evidence="2" id="KW-0503">Monooxygenase</keyword>
<dbReference type="PANTHER" id="PTHR46696">
    <property type="entry name" value="P450, PUTATIVE (EUROFUNG)-RELATED"/>
    <property type="match status" value="1"/>
</dbReference>
<feature type="region of interest" description="Disordered" evidence="3">
    <location>
        <begin position="1"/>
        <end position="33"/>
    </location>
</feature>
<dbReference type="InterPro" id="IPR002397">
    <property type="entry name" value="Cyt_P450_B"/>
</dbReference>
<dbReference type="SUPFAM" id="SSF48264">
    <property type="entry name" value="Cytochrome P450"/>
    <property type="match status" value="1"/>
</dbReference>
<organism evidence="4 5">
    <name type="scientific">Streptomyces evansiae</name>
    <dbReference type="NCBI Taxonomy" id="3075535"/>
    <lineage>
        <taxon>Bacteria</taxon>
        <taxon>Bacillati</taxon>
        <taxon>Actinomycetota</taxon>
        <taxon>Actinomycetes</taxon>
        <taxon>Kitasatosporales</taxon>
        <taxon>Streptomycetaceae</taxon>
        <taxon>Streptomyces</taxon>
    </lineage>
</organism>
<dbReference type="Proteomes" id="UP001183610">
    <property type="component" value="Unassembled WGS sequence"/>
</dbReference>
<sequence>MTSPTALPPQPVARDRARPLDPPTAATELREERPVSRVRFPNGLSGWLVTRFEEGGQVFSDPRMTALRPRHDTPEGEVAEAGHDAPFDAGFVMMDEPEHAVYRRLLTARFTPKAVATRLQPYLDRIVDEHLDAIAAGPRTFDLVQALALPIPCLVICELLGVPREDRDAFHEATVKLMDMGVPRAERDRGAHWLMDYIAKLVAEKRASDAEDDGILAMLARRGPDAEPPLTDRQLVGMGALLLFAGHDTTAAMLGLSSLTLLTHDEQRHDLVTHPEKVGPAVEELMRFLTIVQFGLGRVATEDLELGGEQIAAGDLVVVAMNVANRDPRVFAEPERFDIDRKMVRHMAFGYGVHACLGQNVARAELRTILPKLFTRFPELRLAVPLEEVDMDFTGTNYGVRSLMVTR</sequence>
<dbReference type="PROSITE" id="PS00086">
    <property type="entry name" value="CYTOCHROME_P450"/>
    <property type="match status" value="1"/>
</dbReference>
<evidence type="ECO:0000256" key="3">
    <source>
        <dbReference type="SAM" id="MobiDB-lite"/>
    </source>
</evidence>
<dbReference type="InterPro" id="IPR036396">
    <property type="entry name" value="Cyt_P450_sf"/>
</dbReference>
<accession>A0ABU2R121</accession>
<dbReference type="Pfam" id="PF00067">
    <property type="entry name" value="p450"/>
    <property type="match status" value="1"/>
</dbReference>
<dbReference type="PRINTS" id="PR00385">
    <property type="entry name" value="P450"/>
</dbReference>
<reference evidence="5" key="1">
    <citation type="submission" date="2023-07" db="EMBL/GenBank/DDBJ databases">
        <title>30 novel species of actinomycetes from the DSMZ collection.</title>
        <authorList>
            <person name="Nouioui I."/>
        </authorList>
    </citation>
    <scope>NUCLEOTIDE SEQUENCE [LARGE SCALE GENOMIC DNA]</scope>
    <source>
        <strain evidence="5">DSM 41979</strain>
    </source>
</reference>
<evidence type="ECO:0000313" key="4">
    <source>
        <dbReference type="EMBL" id="MDT0410406.1"/>
    </source>
</evidence>
<keyword evidence="2" id="KW-0479">Metal-binding</keyword>
<dbReference type="Gene3D" id="1.10.630.10">
    <property type="entry name" value="Cytochrome P450"/>
    <property type="match status" value="1"/>
</dbReference>
<keyword evidence="2" id="KW-0408">Iron</keyword>
<dbReference type="PANTHER" id="PTHR46696:SF1">
    <property type="entry name" value="CYTOCHROME P450 YJIB-RELATED"/>
    <property type="match status" value="1"/>
</dbReference>
<protein>
    <submittedName>
        <fullName evidence="4">Cytochrome P450</fullName>
    </submittedName>
</protein>
<gene>
    <name evidence="4" type="ORF">RM698_15230</name>
</gene>
<dbReference type="PRINTS" id="PR00359">
    <property type="entry name" value="BP450"/>
</dbReference>
<dbReference type="RefSeq" id="WP_010271341.1">
    <property type="nucleotide sequence ID" value="NZ_JAVRET010000031.1"/>
</dbReference>